<feature type="compositionally biased region" description="Polar residues" evidence="1">
    <location>
        <begin position="27"/>
        <end position="44"/>
    </location>
</feature>
<feature type="region of interest" description="Disordered" evidence="1">
    <location>
        <begin position="1"/>
        <end position="44"/>
    </location>
</feature>
<comment type="caution">
    <text evidence="2">The sequence shown here is derived from an EMBL/GenBank/DDBJ whole genome shotgun (WGS) entry which is preliminary data.</text>
</comment>
<feature type="compositionally biased region" description="Polar residues" evidence="1">
    <location>
        <begin position="1"/>
        <end position="13"/>
    </location>
</feature>
<evidence type="ECO:0000313" key="3">
    <source>
        <dbReference type="Proteomes" id="UP000193411"/>
    </source>
</evidence>
<keyword evidence="3" id="KW-1185">Reference proteome</keyword>
<accession>A0A1Y2H8F5</accession>
<feature type="non-terminal residue" evidence="2">
    <location>
        <position position="72"/>
    </location>
</feature>
<evidence type="ECO:0000256" key="1">
    <source>
        <dbReference type="SAM" id="MobiDB-lite"/>
    </source>
</evidence>
<gene>
    <name evidence="2" type="ORF">BCR44DRAFT_82542</name>
</gene>
<dbReference type="EMBL" id="MCFL01000095">
    <property type="protein sequence ID" value="ORZ30231.1"/>
    <property type="molecule type" value="Genomic_DNA"/>
</dbReference>
<organism evidence="2 3">
    <name type="scientific">Catenaria anguillulae PL171</name>
    <dbReference type="NCBI Taxonomy" id="765915"/>
    <lineage>
        <taxon>Eukaryota</taxon>
        <taxon>Fungi</taxon>
        <taxon>Fungi incertae sedis</taxon>
        <taxon>Blastocladiomycota</taxon>
        <taxon>Blastocladiomycetes</taxon>
        <taxon>Blastocladiales</taxon>
        <taxon>Catenariaceae</taxon>
        <taxon>Catenaria</taxon>
    </lineage>
</organism>
<evidence type="ECO:0000313" key="2">
    <source>
        <dbReference type="EMBL" id="ORZ30231.1"/>
    </source>
</evidence>
<dbReference type="Proteomes" id="UP000193411">
    <property type="component" value="Unassembled WGS sequence"/>
</dbReference>
<protein>
    <submittedName>
        <fullName evidence="2">Uncharacterized protein</fullName>
    </submittedName>
</protein>
<proteinExistence type="predicted"/>
<dbReference type="AlphaFoldDB" id="A0A1Y2H8F5"/>
<name>A0A1Y2H8F5_9FUNG</name>
<reference evidence="2 3" key="1">
    <citation type="submission" date="2016-07" db="EMBL/GenBank/DDBJ databases">
        <title>Pervasive Adenine N6-methylation of Active Genes in Fungi.</title>
        <authorList>
            <consortium name="DOE Joint Genome Institute"/>
            <person name="Mondo S.J."/>
            <person name="Dannebaum R.O."/>
            <person name="Kuo R.C."/>
            <person name="Labutti K."/>
            <person name="Haridas S."/>
            <person name="Kuo A."/>
            <person name="Salamov A."/>
            <person name="Ahrendt S.R."/>
            <person name="Lipzen A."/>
            <person name="Sullivan W."/>
            <person name="Andreopoulos W.B."/>
            <person name="Clum A."/>
            <person name="Lindquist E."/>
            <person name="Daum C."/>
            <person name="Ramamoorthy G.K."/>
            <person name="Gryganskyi A."/>
            <person name="Culley D."/>
            <person name="Magnuson J.K."/>
            <person name="James T.Y."/>
            <person name="O'Malley M.A."/>
            <person name="Stajich J.E."/>
            <person name="Spatafora J.W."/>
            <person name="Visel A."/>
            <person name="Grigoriev I.V."/>
        </authorList>
    </citation>
    <scope>NUCLEOTIDE SEQUENCE [LARGE SCALE GENOMIC DNA]</scope>
    <source>
        <strain evidence="2 3">PL171</strain>
    </source>
</reference>
<sequence>MHPVFSSAQSRGQNFGPCGRPPHRWPTTATTPSSQQARQCQQGATLGKQAVEAIKRGGLSVSSATDAVPASP</sequence>